<evidence type="ECO:0000256" key="2">
    <source>
        <dbReference type="ARBA" id="ARBA00004496"/>
    </source>
</evidence>
<keyword evidence="8 10" id="KW-0028">Amino-acid biosynthesis</keyword>
<dbReference type="Pfam" id="PF00206">
    <property type="entry name" value="Lyase_1"/>
    <property type="match status" value="1"/>
</dbReference>
<evidence type="ECO:0000256" key="3">
    <source>
        <dbReference type="ARBA" id="ARBA00004941"/>
    </source>
</evidence>
<dbReference type="InterPro" id="IPR029419">
    <property type="entry name" value="Arg_succ_lyase_C"/>
</dbReference>
<evidence type="ECO:0000256" key="7">
    <source>
        <dbReference type="ARBA" id="ARBA00022571"/>
    </source>
</evidence>
<dbReference type="InterPro" id="IPR022761">
    <property type="entry name" value="Fumarate_lyase_N"/>
</dbReference>
<gene>
    <name evidence="10" type="primary">argH</name>
    <name evidence="13" type="ORF">AVDCRST_MAG86-3334</name>
</gene>
<dbReference type="SUPFAM" id="SSF48557">
    <property type="entry name" value="L-aspartase-like"/>
    <property type="match status" value="1"/>
</dbReference>
<evidence type="ECO:0000256" key="8">
    <source>
        <dbReference type="ARBA" id="ARBA00022605"/>
    </source>
</evidence>
<feature type="domain" description="Fumarate lyase N-terminal" evidence="11">
    <location>
        <begin position="9"/>
        <end position="303"/>
    </location>
</feature>
<reference evidence="13" key="1">
    <citation type="submission" date="2020-02" db="EMBL/GenBank/DDBJ databases">
        <authorList>
            <person name="Meier V. D."/>
        </authorList>
    </citation>
    <scope>NUCLEOTIDE SEQUENCE</scope>
    <source>
        <strain evidence="13">AVDCRST_MAG86</strain>
    </source>
</reference>
<dbReference type="AlphaFoldDB" id="A0A6J4VRD4"/>
<comment type="pathway">
    <text evidence="3 10">Amino-acid biosynthesis; L-arginine biosynthesis; L-arginine from L-ornithine and carbamoyl phosphate: step 3/3.</text>
</comment>
<dbReference type="PRINTS" id="PR00145">
    <property type="entry name" value="ARGSUCLYASE"/>
</dbReference>
<dbReference type="UniPathway" id="UPA00068">
    <property type="reaction ID" value="UER00114"/>
</dbReference>
<dbReference type="GO" id="GO:0004056">
    <property type="term" value="F:argininosuccinate lyase activity"/>
    <property type="evidence" value="ECO:0007669"/>
    <property type="project" value="UniProtKB-UniRule"/>
</dbReference>
<dbReference type="Gene3D" id="1.10.40.30">
    <property type="entry name" value="Fumarase/aspartase (C-terminal domain)"/>
    <property type="match status" value="1"/>
</dbReference>
<evidence type="ECO:0000313" key="13">
    <source>
        <dbReference type="EMBL" id="CAA9584729.1"/>
    </source>
</evidence>
<dbReference type="Pfam" id="PF14698">
    <property type="entry name" value="ASL_C2"/>
    <property type="match status" value="1"/>
</dbReference>
<accession>A0A6J4VRD4</accession>
<sequence length="465" mass="50541">MTQKRMWGGRFSGSTDALVEQFNASVDFDKRLALHDLRGSVAHATMLGETGILTQDEAAQVVAGLEALTGEVEAGTFAWRVELEDVHMNLEHALTARIGPVGGKLHTARSRNDQVATDFRLWVRDETHILIGLLHDLRAAFVEVAERHMSVIMPGYTHLQVAQPVLLSHHLLAYFEMFSRDAERLQDSLKRLNVSPLGAGALAGTGFPIDRGRTAELLGFDAPARNSLDAVSDRDFVVEFLGAASLIMMHLSRLSEELILWSSQEFSFVTLPDSHTTGSSIMPQKKNPDVSELTRGKTGRVYGHLLGLLTTLKGLPLAYNKDMQEDKHGAFDAADTLRVCLRLTADMLPKITVNGSRMYGAAGRAYSNATDLADYLAKKGLPFRDAHEAVGKLVALGVQEGKDLQDLSLEGMKEVSGLIEEDVFAVLKLEAVVDARNSYGGTASGQVRAQLEAAKAMLGGEDGHV</sequence>
<dbReference type="GO" id="GO:0042450">
    <property type="term" value="P:L-arginine biosynthetic process via ornithine"/>
    <property type="evidence" value="ECO:0007669"/>
    <property type="project" value="UniProtKB-UniRule"/>
</dbReference>
<dbReference type="PANTHER" id="PTHR43814">
    <property type="entry name" value="ARGININOSUCCINATE LYASE"/>
    <property type="match status" value="1"/>
</dbReference>
<dbReference type="InterPro" id="IPR009049">
    <property type="entry name" value="Argininosuccinate_lyase"/>
</dbReference>
<dbReference type="NCBIfam" id="TIGR00838">
    <property type="entry name" value="argH"/>
    <property type="match status" value="1"/>
</dbReference>
<name>A0A6J4VRD4_9DEIN</name>
<dbReference type="EC" id="4.3.2.1" evidence="5 10"/>
<proteinExistence type="inferred from homology"/>
<evidence type="ECO:0000256" key="6">
    <source>
        <dbReference type="ARBA" id="ARBA00022490"/>
    </source>
</evidence>
<comment type="similarity">
    <text evidence="10">Belongs to the lyase 1 family. Argininosuccinate lyase subfamily.</text>
</comment>
<dbReference type="PANTHER" id="PTHR43814:SF1">
    <property type="entry name" value="ARGININOSUCCINATE LYASE"/>
    <property type="match status" value="1"/>
</dbReference>
<evidence type="ECO:0000256" key="1">
    <source>
        <dbReference type="ARBA" id="ARBA00000985"/>
    </source>
</evidence>
<dbReference type="GO" id="GO:0005829">
    <property type="term" value="C:cytosol"/>
    <property type="evidence" value="ECO:0007669"/>
    <property type="project" value="TreeGrafter"/>
</dbReference>
<dbReference type="EMBL" id="CADCWP010000299">
    <property type="protein sequence ID" value="CAA9584729.1"/>
    <property type="molecule type" value="Genomic_DNA"/>
</dbReference>
<dbReference type="InterPro" id="IPR024083">
    <property type="entry name" value="Fumarase/histidase_N"/>
</dbReference>
<comment type="subcellular location">
    <subcellularLocation>
        <location evidence="2 10">Cytoplasm</location>
    </subcellularLocation>
</comment>
<dbReference type="CDD" id="cd01359">
    <property type="entry name" value="Argininosuccinate_lyase"/>
    <property type="match status" value="1"/>
</dbReference>
<keyword evidence="9 10" id="KW-0456">Lyase</keyword>
<dbReference type="HAMAP" id="MF_00006">
    <property type="entry name" value="Arg_succ_lyase"/>
    <property type="match status" value="1"/>
</dbReference>
<protein>
    <recommendedName>
        <fullName evidence="5 10">Argininosuccinate lyase</fullName>
        <shortName evidence="10">ASAL</shortName>
        <ecNumber evidence="5 10">4.3.2.1</ecNumber>
    </recommendedName>
    <alternativeName>
        <fullName evidence="10">Arginosuccinase</fullName>
    </alternativeName>
</protein>
<evidence type="ECO:0000256" key="9">
    <source>
        <dbReference type="ARBA" id="ARBA00023239"/>
    </source>
</evidence>
<dbReference type="Gene3D" id="1.20.200.10">
    <property type="entry name" value="Fumarase/aspartase (Central domain)"/>
    <property type="match status" value="1"/>
</dbReference>
<evidence type="ECO:0000256" key="4">
    <source>
        <dbReference type="ARBA" id="ARBA00005552"/>
    </source>
</evidence>
<evidence type="ECO:0000256" key="5">
    <source>
        <dbReference type="ARBA" id="ARBA00012338"/>
    </source>
</evidence>
<dbReference type="FunFam" id="1.10.275.10:FF:000002">
    <property type="entry name" value="Argininosuccinate lyase"/>
    <property type="match status" value="1"/>
</dbReference>
<feature type="domain" description="Argininosuccinate lyase C-terminal" evidence="12">
    <location>
        <begin position="366"/>
        <end position="434"/>
    </location>
</feature>
<keyword evidence="7 10" id="KW-0055">Arginine biosynthesis</keyword>
<dbReference type="InterPro" id="IPR000362">
    <property type="entry name" value="Fumarate_lyase_fam"/>
</dbReference>
<comment type="similarity">
    <text evidence="4">In the N-terminal section; belongs to the lyase 1 family. Argininosuccinate lyase subfamily.</text>
</comment>
<dbReference type="FunFam" id="1.10.40.30:FF:000001">
    <property type="entry name" value="Argininosuccinate lyase"/>
    <property type="match status" value="1"/>
</dbReference>
<dbReference type="InterPro" id="IPR020557">
    <property type="entry name" value="Fumarate_lyase_CS"/>
</dbReference>
<organism evidence="13">
    <name type="scientific">uncultured Truepera sp</name>
    <dbReference type="NCBI Taxonomy" id="543023"/>
    <lineage>
        <taxon>Bacteria</taxon>
        <taxon>Thermotogati</taxon>
        <taxon>Deinococcota</taxon>
        <taxon>Deinococci</taxon>
        <taxon>Trueperales</taxon>
        <taxon>Trueperaceae</taxon>
        <taxon>Truepera</taxon>
        <taxon>environmental samples</taxon>
    </lineage>
</organism>
<keyword evidence="6 10" id="KW-0963">Cytoplasm</keyword>
<evidence type="ECO:0000259" key="12">
    <source>
        <dbReference type="Pfam" id="PF14698"/>
    </source>
</evidence>
<dbReference type="PRINTS" id="PR00149">
    <property type="entry name" value="FUMRATELYASE"/>
</dbReference>
<evidence type="ECO:0000256" key="10">
    <source>
        <dbReference type="HAMAP-Rule" id="MF_00006"/>
    </source>
</evidence>
<dbReference type="FunFam" id="1.20.200.10:FF:000006">
    <property type="entry name" value="Argininosuccinate lyase"/>
    <property type="match status" value="1"/>
</dbReference>
<evidence type="ECO:0000259" key="11">
    <source>
        <dbReference type="Pfam" id="PF00206"/>
    </source>
</evidence>
<dbReference type="Gene3D" id="1.10.275.10">
    <property type="entry name" value="Fumarase/aspartase (N-terminal domain)"/>
    <property type="match status" value="1"/>
</dbReference>
<dbReference type="PROSITE" id="PS00163">
    <property type="entry name" value="FUMARATE_LYASES"/>
    <property type="match status" value="1"/>
</dbReference>
<dbReference type="InterPro" id="IPR008948">
    <property type="entry name" value="L-Aspartase-like"/>
</dbReference>
<comment type="catalytic activity">
    <reaction evidence="1 10">
        <text>2-(N(omega)-L-arginino)succinate = fumarate + L-arginine</text>
        <dbReference type="Rhea" id="RHEA:24020"/>
        <dbReference type="ChEBI" id="CHEBI:29806"/>
        <dbReference type="ChEBI" id="CHEBI:32682"/>
        <dbReference type="ChEBI" id="CHEBI:57472"/>
        <dbReference type="EC" id="4.3.2.1"/>
    </reaction>
</comment>